<dbReference type="KEGG" id="amur:ADH66_08925"/>
<dbReference type="Proteomes" id="UP000196710">
    <property type="component" value="Chromosome"/>
</dbReference>
<keyword evidence="1" id="KW-0472">Membrane</keyword>
<dbReference type="EMBL" id="CP065321">
    <property type="protein sequence ID" value="QQR30047.1"/>
    <property type="molecule type" value="Genomic_DNA"/>
</dbReference>
<evidence type="ECO:0000256" key="1">
    <source>
        <dbReference type="SAM" id="Phobius"/>
    </source>
</evidence>
<sequence length="201" mass="22025">MKREESLFNLQFLKRFSTCPAFLMIFGSLVFGVMAGTMAVKFIGLTDNRSILPLFFSAVPTIDLGFFQCFSDILLNLMIFLIAIFLLGATTFGAVGIPVLMFYKGVTISVAALFLLADGNISKLGGSALCFTPIWAATSLLLTLFSTRALVFSKSLARAGFSQPQETVDFRLYLKDFVYFLCFSVPLAFAGSLLAALYVLF</sequence>
<name>A0A1Z2XQQ8_9FIRM</name>
<evidence type="ECO:0008006" key="6">
    <source>
        <dbReference type="Google" id="ProtNLM"/>
    </source>
</evidence>
<organism evidence="3 5">
    <name type="scientific">Acutalibacter muris</name>
    <dbReference type="NCBI Taxonomy" id="1796620"/>
    <lineage>
        <taxon>Bacteria</taxon>
        <taxon>Bacillati</taxon>
        <taxon>Bacillota</taxon>
        <taxon>Clostridia</taxon>
        <taxon>Eubacteriales</taxon>
        <taxon>Acutalibacteraceae</taxon>
        <taxon>Acutalibacter</taxon>
    </lineage>
</organism>
<feature type="transmembrane region" description="Helical" evidence="1">
    <location>
        <begin position="74"/>
        <end position="95"/>
    </location>
</feature>
<feature type="transmembrane region" description="Helical" evidence="1">
    <location>
        <begin position="177"/>
        <end position="200"/>
    </location>
</feature>
<keyword evidence="4" id="KW-1185">Reference proteome</keyword>
<gene>
    <name evidence="2" type="ORF">ADH66_08925</name>
    <name evidence="3" type="ORF">I5Q82_18965</name>
</gene>
<proteinExistence type="predicted"/>
<reference evidence="2" key="1">
    <citation type="journal article" date="2017" name="Genome Announc.">
        <title>High-Quality Whole-Genome Sequences of the Oligo-Mouse-Microbiota Bacterial Community.</title>
        <authorList>
            <person name="Garzetti D."/>
            <person name="Brugiroux S."/>
            <person name="Bunk B."/>
            <person name="Pukall R."/>
            <person name="McCoy K.D."/>
            <person name="Macpherson A.J."/>
            <person name="Stecher B."/>
        </authorList>
    </citation>
    <scope>NUCLEOTIDE SEQUENCE</scope>
    <source>
        <strain evidence="2">KB18</strain>
    </source>
</reference>
<feature type="transmembrane region" description="Helical" evidence="1">
    <location>
        <begin position="124"/>
        <end position="145"/>
    </location>
</feature>
<keyword evidence="1" id="KW-1133">Transmembrane helix</keyword>
<keyword evidence="1" id="KW-0812">Transmembrane</keyword>
<reference evidence="4" key="2">
    <citation type="submission" date="2017-05" db="EMBL/GenBank/DDBJ databases">
        <title>Improved OligoMM genomes.</title>
        <authorList>
            <person name="Garzetti D."/>
        </authorList>
    </citation>
    <scope>NUCLEOTIDE SEQUENCE [LARGE SCALE GENOMIC DNA]</scope>
    <source>
        <strain evidence="4">KB18</strain>
    </source>
</reference>
<protein>
    <recommendedName>
        <fullName evidence="6">Stage II sporulation protein M</fullName>
    </recommendedName>
</protein>
<evidence type="ECO:0000313" key="4">
    <source>
        <dbReference type="Proteomes" id="UP000196710"/>
    </source>
</evidence>
<dbReference type="Proteomes" id="UP000596035">
    <property type="component" value="Chromosome"/>
</dbReference>
<evidence type="ECO:0000313" key="2">
    <source>
        <dbReference type="EMBL" id="ASB40766.1"/>
    </source>
</evidence>
<accession>A0A1Z2XQQ8</accession>
<dbReference type="AlphaFoldDB" id="A0A1Z2XQQ8"/>
<feature type="transmembrane region" description="Helical" evidence="1">
    <location>
        <begin position="21"/>
        <end position="44"/>
    </location>
</feature>
<reference evidence="3 5" key="3">
    <citation type="submission" date="2020-11" db="EMBL/GenBank/DDBJ databases">
        <title>Closed and high quality bacterial genomes of the OMM12 community.</title>
        <authorList>
            <person name="Marbouty M."/>
            <person name="Lamy-Besnier Q."/>
            <person name="Debarbieux L."/>
            <person name="Koszul R."/>
        </authorList>
    </citation>
    <scope>NUCLEOTIDE SEQUENCE [LARGE SCALE GENOMIC DNA]</scope>
    <source>
        <strain evidence="3 5">KB18</strain>
    </source>
</reference>
<dbReference type="EMBL" id="CP021422">
    <property type="protein sequence ID" value="ASB40766.1"/>
    <property type="molecule type" value="Genomic_DNA"/>
</dbReference>
<feature type="transmembrane region" description="Helical" evidence="1">
    <location>
        <begin position="101"/>
        <end position="117"/>
    </location>
</feature>
<evidence type="ECO:0000313" key="5">
    <source>
        <dbReference type="Proteomes" id="UP000596035"/>
    </source>
</evidence>
<evidence type="ECO:0000313" key="3">
    <source>
        <dbReference type="EMBL" id="QQR30047.1"/>
    </source>
</evidence>
<dbReference type="RefSeq" id="WP_066533397.1">
    <property type="nucleotide sequence ID" value="NZ_CP021422.1"/>
</dbReference>